<evidence type="ECO:0000313" key="2">
    <source>
        <dbReference type="Proteomes" id="UP000521943"/>
    </source>
</evidence>
<dbReference type="Proteomes" id="UP000521943">
    <property type="component" value="Unassembled WGS sequence"/>
</dbReference>
<accession>A0A8H6HNW8</accession>
<reference evidence="1 2" key="1">
    <citation type="submission" date="2020-07" db="EMBL/GenBank/DDBJ databases">
        <title>Comparative genomics of pyrophilous fungi reveals a link between fire events and developmental genes.</title>
        <authorList>
            <consortium name="DOE Joint Genome Institute"/>
            <person name="Steindorff A.S."/>
            <person name="Carver A."/>
            <person name="Calhoun S."/>
            <person name="Stillman K."/>
            <person name="Liu H."/>
            <person name="Lipzen A."/>
            <person name="Pangilinan J."/>
            <person name="Labutti K."/>
            <person name="Bruns T.D."/>
            <person name="Grigoriev I.V."/>
        </authorList>
    </citation>
    <scope>NUCLEOTIDE SEQUENCE [LARGE SCALE GENOMIC DNA]</scope>
    <source>
        <strain evidence="1 2">CBS 144469</strain>
    </source>
</reference>
<keyword evidence="2" id="KW-1185">Reference proteome</keyword>
<comment type="caution">
    <text evidence="1">The sequence shown here is derived from an EMBL/GenBank/DDBJ whole genome shotgun (WGS) entry which is preliminary data.</text>
</comment>
<evidence type="ECO:0000313" key="1">
    <source>
        <dbReference type="EMBL" id="KAF6749213.1"/>
    </source>
</evidence>
<dbReference type="EMBL" id="JACGCI010000064">
    <property type="protein sequence ID" value="KAF6749213.1"/>
    <property type="molecule type" value="Genomic_DNA"/>
</dbReference>
<dbReference type="AlphaFoldDB" id="A0A8H6HNW8"/>
<organism evidence="1 2">
    <name type="scientific">Ephemerocybe angulata</name>
    <dbReference type="NCBI Taxonomy" id="980116"/>
    <lineage>
        <taxon>Eukaryota</taxon>
        <taxon>Fungi</taxon>
        <taxon>Dikarya</taxon>
        <taxon>Basidiomycota</taxon>
        <taxon>Agaricomycotina</taxon>
        <taxon>Agaricomycetes</taxon>
        <taxon>Agaricomycetidae</taxon>
        <taxon>Agaricales</taxon>
        <taxon>Agaricineae</taxon>
        <taxon>Psathyrellaceae</taxon>
        <taxon>Ephemerocybe</taxon>
    </lineage>
</organism>
<proteinExistence type="predicted"/>
<name>A0A8H6HNW8_9AGAR</name>
<protein>
    <submittedName>
        <fullName evidence="1">Uncharacterized protein</fullName>
    </submittedName>
</protein>
<sequence>MMGMDFMCAFVRCSALGPSLSAPGPSLFYLWFISPQRSMGVGRTVRPTAFLHVIILTRSSRALPCGLARVGPAGWLHWREMLGGAVCSVSRPFGLLIDSMVKRVCRVWVSFGSPFSYSSLITIDRKLHASG</sequence>
<gene>
    <name evidence="1" type="ORF">DFP72DRAFT_543616</name>
</gene>